<feature type="region of interest" description="Disordered" evidence="2">
    <location>
        <begin position="28"/>
        <end position="48"/>
    </location>
</feature>
<dbReference type="EMBL" id="BOPO01000045">
    <property type="protein sequence ID" value="GIL27476.1"/>
    <property type="molecule type" value="Genomic_DNA"/>
</dbReference>
<reference evidence="5" key="1">
    <citation type="journal article" date="2021" name="Int. J. Syst. Evol. Microbiol.">
        <title>Actinocatenispora comari sp. nov., an endophytic actinomycete isolated from aerial parts of Comarum salesowianum.</title>
        <authorList>
            <person name="Oyunbileg N."/>
            <person name="Iizaka Y."/>
            <person name="Hamada M."/>
            <person name="Davaapurev B.O."/>
            <person name="Fukumoto A."/>
            <person name="Tsetseg B."/>
            <person name="Kato F."/>
            <person name="Tamura T."/>
            <person name="Batkhuu J."/>
            <person name="Anzai Y."/>
        </authorList>
    </citation>
    <scope>NUCLEOTIDE SEQUENCE [LARGE SCALE GENOMIC DNA]</scope>
    <source>
        <strain evidence="5">NUM-2625</strain>
    </source>
</reference>
<evidence type="ECO:0000256" key="2">
    <source>
        <dbReference type="SAM" id="MobiDB-lite"/>
    </source>
</evidence>
<dbReference type="GO" id="GO:0030288">
    <property type="term" value="C:outer membrane-bounded periplasmic space"/>
    <property type="evidence" value="ECO:0007669"/>
    <property type="project" value="TreeGrafter"/>
</dbReference>
<proteinExistence type="predicted"/>
<dbReference type="CDD" id="cd02696">
    <property type="entry name" value="MurNAc-LAA"/>
    <property type="match status" value="1"/>
</dbReference>
<dbReference type="Pfam" id="PF01520">
    <property type="entry name" value="Amidase_3"/>
    <property type="match status" value="1"/>
</dbReference>
<dbReference type="PANTHER" id="PTHR30404:SF0">
    <property type="entry name" value="N-ACETYLMURAMOYL-L-ALANINE AMIDASE AMIC"/>
    <property type="match status" value="1"/>
</dbReference>
<keyword evidence="5" id="KW-1185">Reference proteome</keyword>
<dbReference type="InterPro" id="IPR002508">
    <property type="entry name" value="MurNAc-LAA_cat"/>
</dbReference>
<dbReference type="Gene3D" id="3.40.630.40">
    <property type="entry name" value="Zn-dependent exopeptidases"/>
    <property type="match status" value="1"/>
</dbReference>
<dbReference type="InterPro" id="IPR050695">
    <property type="entry name" value="N-acetylmuramoyl_amidase_3"/>
</dbReference>
<gene>
    <name evidence="4" type="ORF">NUM_27300</name>
</gene>
<accession>A0A8J4A9G9</accession>
<dbReference type="Proteomes" id="UP000614996">
    <property type="component" value="Unassembled WGS sequence"/>
</dbReference>
<evidence type="ECO:0000259" key="3">
    <source>
        <dbReference type="SMART" id="SM00646"/>
    </source>
</evidence>
<comment type="caution">
    <text evidence="4">The sequence shown here is derived from an EMBL/GenBank/DDBJ whole genome shotgun (WGS) entry which is preliminary data.</text>
</comment>
<feature type="domain" description="MurNAc-LAA" evidence="3">
    <location>
        <begin position="144"/>
        <end position="267"/>
    </location>
</feature>
<evidence type="ECO:0000256" key="1">
    <source>
        <dbReference type="ARBA" id="ARBA00022801"/>
    </source>
</evidence>
<dbReference type="SUPFAM" id="SSF53187">
    <property type="entry name" value="Zn-dependent exopeptidases"/>
    <property type="match status" value="1"/>
</dbReference>
<dbReference type="GO" id="GO:0009253">
    <property type="term" value="P:peptidoglycan catabolic process"/>
    <property type="evidence" value="ECO:0007669"/>
    <property type="project" value="InterPro"/>
</dbReference>
<organism evidence="4 5">
    <name type="scientific">Actinocatenispora comari</name>
    <dbReference type="NCBI Taxonomy" id="2807577"/>
    <lineage>
        <taxon>Bacteria</taxon>
        <taxon>Bacillati</taxon>
        <taxon>Actinomycetota</taxon>
        <taxon>Actinomycetes</taxon>
        <taxon>Micromonosporales</taxon>
        <taxon>Micromonosporaceae</taxon>
        <taxon>Actinocatenispora</taxon>
    </lineage>
</organism>
<keyword evidence="1" id="KW-0378">Hydrolase</keyword>
<feature type="compositionally biased region" description="Low complexity" evidence="2">
    <location>
        <begin position="32"/>
        <end position="48"/>
    </location>
</feature>
<protein>
    <recommendedName>
        <fullName evidence="3">MurNAc-LAA domain-containing protein</fullName>
    </recommendedName>
</protein>
<evidence type="ECO:0000313" key="5">
    <source>
        <dbReference type="Proteomes" id="UP000614996"/>
    </source>
</evidence>
<sequence>MASDLKRLGGVVAVGAVLAAAGCGGGSGGGHAAAAPDPSATAASTRAPSPSAREALAGRVIVVDAGHNDGNFDHTQQIDRLVNAGGFRKACDTTGTETDAGYHEAAFTFDVTKRLTTLLRAGGAKVVLTRTDDHSVGPCVDERADIGNRAHADAALSIHADGGPTDGHGFHVMYPPSMAGGKKVAAASHRLAAAIRDGYRSGTGLPTANYIGTDGLNRRTDMAGLNLSTVPKVLLECGNMRNSGDAGKLSSAKFRQRVAVALDAAIRHYLS</sequence>
<dbReference type="SMART" id="SM00646">
    <property type="entry name" value="Ami_3"/>
    <property type="match status" value="1"/>
</dbReference>
<dbReference type="GO" id="GO:0008745">
    <property type="term" value="F:N-acetylmuramoyl-L-alanine amidase activity"/>
    <property type="evidence" value="ECO:0007669"/>
    <property type="project" value="InterPro"/>
</dbReference>
<name>A0A8J4A9G9_9ACTN</name>
<dbReference type="AlphaFoldDB" id="A0A8J4A9G9"/>
<dbReference type="PANTHER" id="PTHR30404">
    <property type="entry name" value="N-ACETYLMURAMOYL-L-ALANINE AMIDASE"/>
    <property type="match status" value="1"/>
</dbReference>
<evidence type="ECO:0000313" key="4">
    <source>
        <dbReference type="EMBL" id="GIL27476.1"/>
    </source>
</evidence>